<organism evidence="1 2">
    <name type="scientific">Candidatus Marsarchaeota G2 archaeon ECH_B_2</name>
    <dbReference type="NCBI Taxonomy" id="1978160"/>
    <lineage>
        <taxon>Archaea</taxon>
        <taxon>Candidatus Marsarchaeota</taxon>
        <taxon>Candidatus Marsarchaeota group 2</taxon>
    </lineage>
</organism>
<evidence type="ECO:0000313" key="1">
    <source>
        <dbReference type="EMBL" id="PSN95812.1"/>
    </source>
</evidence>
<evidence type="ECO:0000313" key="2">
    <source>
        <dbReference type="Proteomes" id="UP000241284"/>
    </source>
</evidence>
<dbReference type="AlphaFoldDB" id="A0A2R6BB12"/>
<sequence length="60" mass="6656">MYHFMNTSGSLLRMGVKSVKYPSLPAYLRASTLTEKTIVLSIKRSERSAQPILLLSPDAS</sequence>
<protein>
    <submittedName>
        <fullName evidence="1">Uncharacterized protein</fullName>
    </submittedName>
</protein>
<gene>
    <name evidence="1" type="ORF">B9Q06_04335</name>
</gene>
<accession>A0A2R6BB12</accession>
<proteinExistence type="predicted"/>
<comment type="caution">
    <text evidence="1">The sequence shown here is derived from an EMBL/GenBank/DDBJ whole genome shotgun (WGS) entry which is preliminary data.</text>
</comment>
<dbReference type="EMBL" id="NEXH01000006">
    <property type="protein sequence ID" value="PSN95812.1"/>
    <property type="molecule type" value="Genomic_DNA"/>
</dbReference>
<reference evidence="1 2" key="1">
    <citation type="submission" date="2017-04" db="EMBL/GenBank/DDBJ databases">
        <title>Novel microbial lineages endemic to geothermal iron-oxide mats fill important gaps in the evolutionary history of Archaea.</title>
        <authorList>
            <person name="Jay Z.J."/>
            <person name="Beam J.P."/>
            <person name="Dlakic M."/>
            <person name="Rusch D.B."/>
            <person name="Kozubal M.A."/>
            <person name="Inskeep W.P."/>
        </authorList>
    </citation>
    <scope>NUCLEOTIDE SEQUENCE [LARGE SCALE GENOMIC DNA]</scope>
    <source>
        <strain evidence="1">ECH_B_2</strain>
    </source>
</reference>
<name>A0A2R6BB12_9ARCH</name>
<dbReference type="Proteomes" id="UP000241284">
    <property type="component" value="Unassembled WGS sequence"/>
</dbReference>